<dbReference type="InterPro" id="IPR015007">
    <property type="entry name" value="NUP2/50/61"/>
</dbReference>
<dbReference type="InterPro" id="IPR000156">
    <property type="entry name" value="Ran_bind_dom"/>
</dbReference>
<feature type="compositionally biased region" description="Polar residues" evidence="8">
    <location>
        <begin position="99"/>
        <end position="116"/>
    </location>
</feature>
<feature type="compositionally biased region" description="Low complexity" evidence="8">
    <location>
        <begin position="616"/>
        <end position="627"/>
    </location>
</feature>
<dbReference type="InterPro" id="IPR053074">
    <property type="entry name" value="NPC_Nucleoporin"/>
</dbReference>
<feature type="region of interest" description="Disordered" evidence="8">
    <location>
        <begin position="524"/>
        <end position="577"/>
    </location>
</feature>
<dbReference type="OMA" id="AFGNMFS"/>
<feature type="compositionally biased region" description="Polar residues" evidence="8">
    <location>
        <begin position="221"/>
        <end position="235"/>
    </location>
</feature>
<evidence type="ECO:0000256" key="1">
    <source>
        <dbReference type="ARBA" id="ARBA00004567"/>
    </source>
</evidence>
<feature type="compositionally biased region" description="Polar residues" evidence="8">
    <location>
        <begin position="83"/>
        <end position="93"/>
    </location>
</feature>
<feature type="region of interest" description="Disordered" evidence="8">
    <location>
        <begin position="797"/>
        <end position="860"/>
    </location>
</feature>
<evidence type="ECO:0000256" key="2">
    <source>
        <dbReference type="ARBA" id="ARBA00022448"/>
    </source>
</evidence>
<dbReference type="KEGG" id="bcom:BAUCODRAFT_377608"/>
<evidence type="ECO:0000256" key="6">
    <source>
        <dbReference type="ARBA" id="ARBA00023132"/>
    </source>
</evidence>
<dbReference type="GO" id="GO:0051028">
    <property type="term" value="P:mRNA transport"/>
    <property type="evidence" value="ECO:0007669"/>
    <property type="project" value="UniProtKB-KW"/>
</dbReference>
<dbReference type="PANTHER" id="PTHR38697">
    <property type="entry name" value="NUCLEAR PORE COMPLEX PROTEIN SIMILAR TO S. CEREVISIAE NUP2 (EUROFUNG)"/>
    <property type="match status" value="1"/>
</dbReference>
<feature type="compositionally biased region" description="Polar residues" evidence="8">
    <location>
        <begin position="1027"/>
        <end position="1046"/>
    </location>
</feature>
<feature type="region of interest" description="Disordered" evidence="8">
    <location>
        <begin position="684"/>
        <end position="774"/>
    </location>
</feature>
<feature type="compositionally biased region" description="Low complexity" evidence="8">
    <location>
        <begin position="272"/>
        <end position="287"/>
    </location>
</feature>
<keyword evidence="5" id="KW-0811">Translocation</keyword>
<feature type="compositionally biased region" description="Polar residues" evidence="8">
    <location>
        <begin position="743"/>
        <end position="752"/>
    </location>
</feature>
<dbReference type="PANTHER" id="PTHR38697:SF1">
    <property type="entry name" value="NUCLEAR PORE COMPLEX PROTEIN SIMILAR TO S. CEREVISIAE NUP2 (EUROFUNG)"/>
    <property type="match status" value="1"/>
</dbReference>
<dbReference type="AlphaFoldDB" id="M2LVK2"/>
<feature type="compositionally biased region" description="Basic and acidic residues" evidence="8">
    <location>
        <begin position="713"/>
        <end position="736"/>
    </location>
</feature>
<feature type="compositionally biased region" description="Polar residues" evidence="8">
    <location>
        <begin position="695"/>
        <end position="707"/>
    </location>
</feature>
<dbReference type="HOGENOM" id="CLU_265559_0_0_1"/>
<keyword evidence="3" id="KW-0509">mRNA transport</keyword>
<keyword evidence="4" id="KW-0653">Protein transport</keyword>
<dbReference type="OrthoDB" id="10265837at2759"/>
<comment type="subcellular location">
    <subcellularLocation>
        <location evidence="1">Nucleus</location>
        <location evidence="1">Nuclear pore complex</location>
    </subcellularLocation>
</comment>
<feature type="compositionally biased region" description="Polar residues" evidence="8">
    <location>
        <begin position="762"/>
        <end position="771"/>
    </location>
</feature>
<feature type="region of interest" description="Disordered" evidence="8">
    <location>
        <begin position="903"/>
        <end position="953"/>
    </location>
</feature>
<keyword evidence="2" id="KW-0813">Transport</keyword>
<feature type="compositionally biased region" description="Polar residues" evidence="8">
    <location>
        <begin position="1069"/>
        <end position="1084"/>
    </location>
</feature>
<dbReference type="EMBL" id="KB445552">
    <property type="protein sequence ID" value="EMC98677.1"/>
    <property type="molecule type" value="Genomic_DNA"/>
</dbReference>
<keyword evidence="6" id="KW-0906">Nuclear pore complex</keyword>
<evidence type="ECO:0000313" key="11">
    <source>
        <dbReference type="Proteomes" id="UP000011761"/>
    </source>
</evidence>
<dbReference type="Pfam" id="PF08911">
    <property type="entry name" value="NUP50"/>
    <property type="match status" value="1"/>
</dbReference>
<dbReference type="eggNOG" id="ENOG502S652">
    <property type="taxonomic scope" value="Eukaryota"/>
</dbReference>
<protein>
    <recommendedName>
        <fullName evidence="9">RanBD1 domain-containing protein</fullName>
    </recommendedName>
</protein>
<feature type="compositionally biased region" description="Polar residues" evidence="8">
    <location>
        <begin position="370"/>
        <end position="381"/>
    </location>
</feature>
<feature type="domain" description="RanBD1" evidence="9">
    <location>
        <begin position="1105"/>
        <end position="1253"/>
    </location>
</feature>
<feature type="compositionally biased region" description="Low complexity" evidence="8">
    <location>
        <begin position="425"/>
        <end position="446"/>
    </location>
</feature>
<dbReference type="GO" id="GO:0005643">
    <property type="term" value="C:nuclear pore"/>
    <property type="evidence" value="ECO:0007669"/>
    <property type="project" value="UniProtKB-SubCell"/>
</dbReference>
<feature type="region of interest" description="Disordered" evidence="8">
    <location>
        <begin position="616"/>
        <end position="669"/>
    </location>
</feature>
<dbReference type="InterPro" id="IPR011993">
    <property type="entry name" value="PH-like_dom_sf"/>
</dbReference>
<accession>M2LVK2</accession>
<dbReference type="Gene3D" id="2.30.29.30">
    <property type="entry name" value="Pleckstrin-homology domain (PH domain)/Phosphotyrosine-binding domain (PTB)"/>
    <property type="match status" value="1"/>
</dbReference>
<gene>
    <name evidence="10" type="ORF">BAUCODRAFT_377608</name>
</gene>
<sequence length="1253" mass="130088">MSKRLAESQGGEERYGKSNEGGMTGSQDRAPQAATAAQLARRKIIQARGRVSARGSRAPSPATGPQQSNPFQTFQAPPAADSFTFNMQASTPTPAFGQQPAQTNGAISLGGQSNGATPIFGRFGDNQNNNSQSFSFGANGSQPQTNGFGTSNTFSFGQSQPNTNSTQPSAFSFGQQEQPKSNSTQPSSFTFGQTPSQSQERPKTNGFTGLFGASPAPPSTNKPGQSVFSGLSGSTPKPLGGLLFGQQANDTTTSNFEFGKEDTSMLSPDSTPQKPQAQSSVQAQQPATEAETPVNADSGKSIFDRLSRDPPATEPKPTFKFGAAPPSEAEPQNPNAGMSLFERMTPRDPEPPATAPRPSTSLFKLPAPSNPSGTSLFTSQAPAPPSTPGASIFQSQASAAPSAPSASLFQPQAPAPTQPAPQPVPQVTLSAPEETSTSATSSNTTLSDLSKLKSLNEGLLAHLKTEDTDKDWSIICEYYLYEAAKLIGKQLTKAPAATSAALPVTTPSAQNAMAPSPLPANTPSMYSLFGTSPPGPTPTPAVAAPSNLRGDTSQAQTPAPSGRSTYVSESESESTPKASTINIFAQAMTPKPINGASLFSPAAQTPKTLDRPKFFTSAAQPPATAPASRKRSADDELTKDTTAPEVPATEKRTRFAEPVQYPKLSDSASNTAKLFASTLDKPAGELALPSGQLKAPSSSTVSDTPSFGPSEDLMMKVREQRAAKEAAQKADAEKPKAAPGATNGWQPSSSFMFPQKPATAKASETTASPTFGSKPAETFSVPGFGFKPAETSSAPVFGVKPAETSSTPSFGFKPAGTSNPPVFGFKPTEPSAAASSSSEAAETSSNSVNGFMPSTAATAKPAETLSAPSFGFKPAAPATPATAAVGFKPATGASAADGATSFLSSFGSEANKQLEKSKRKRMDEDYDSEEEDRAAWEERDRAIQQQKMQSIAESAKAGTGFKFMPASKPASQPAISFSFGAPKASTTNGTSGDNANEDTTAMKPASDSAKFVTGFTPTPADKPASQPAVSFSFGTPTVSTGNSGLFGNNAGEKKLAPPPPAAGFLFGTSAGTSTDASRATTPGGTTDGEAPATGADGEKPDLNGDGGPSDEQTDKQVDDMTILTSKEREEHDVLFETQIAKSSKLDNKPTENGMARAWVERGKGPLYILRNKTSGKTRVLQKIAPYGKPAMNFDVLKGGKYTQNAGKKTTMASFVDHIQPDTQAPSRPSSWLITVKEIQDAQEIARILDEASH</sequence>
<dbReference type="SUPFAM" id="SSF50729">
    <property type="entry name" value="PH domain-like"/>
    <property type="match status" value="1"/>
</dbReference>
<feature type="compositionally biased region" description="Basic and acidic residues" evidence="8">
    <location>
        <begin position="933"/>
        <end position="942"/>
    </location>
</feature>
<evidence type="ECO:0000313" key="10">
    <source>
        <dbReference type="EMBL" id="EMC98677.1"/>
    </source>
</evidence>
<feature type="compositionally biased region" description="Polar residues" evidence="8">
    <location>
        <begin position="943"/>
        <end position="952"/>
    </location>
</feature>
<keyword evidence="7" id="KW-0539">Nucleus</keyword>
<keyword evidence="11" id="KW-1185">Reference proteome</keyword>
<dbReference type="Proteomes" id="UP000011761">
    <property type="component" value="Unassembled WGS sequence"/>
</dbReference>
<proteinExistence type="predicted"/>
<evidence type="ECO:0000256" key="7">
    <source>
        <dbReference type="ARBA" id="ARBA00023242"/>
    </source>
</evidence>
<evidence type="ECO:0000256" key="5">
    <source>
        <dbReference type="ARBA" id="ARBA00023010"/>
    </source>
</evidence>
<evidence type="ECO:0000256" key="4">
    <source>
        <dbReference type="ARBA" id="ARBA00022927"/>
    </source>
</evidence>
<feature type="compositionally biased region" description="Polar residues" evidence="8">
    <location>
        <begin position="246"/>
        <end position="256"/>
    </location>
</feature>
<feature type="region of interest" description="Disordered" evidence="8">
    <location>
        <begin position="1"/>
        <end position="446"/>
    </location>
</feature>
<reference evidence="10 11" key="1">
    <citation type="journal article" date="2012" name="PLoS Pathog.">
        <title>Diverse lifestyles and strategies of plant pathogenesis encoded in the genomes of eighteen Dothideomycetes fungi.</title>
        <authorList>
            <person name="Ohm R.A."/>
            <person name="Feau N."/>
            <person name="Henrissat B."/>
            <person name="Schoch C.L."/>
            <person name="Horwitz B.A."/>
            <person name="Barry K.W."/>
            <person name="Condon B.J."/>
            <person name="Copeland A.C."/>
            <person name="Dhillon B."/>
            <person name="Glaser F."/>
            <person name="Hesse C.N."/>
            <person name="Kosti I."/>
            <person name="LaButti K."/>
            <person name="Lindquist E.A."/>
            <person name="Lucas S."/>
            <person name="Salamov A.A."/>
            <person name="Bradshaw R.E."/>
            <person name="Ciuffetti L."/>
            <person name="Hamelin R.C."/>
            <person name="Kema G.H.J."/>
            <person name="Lawrence C."/>
            <person name="Scott J.A."/>
            <person name="Spatafora J.W."/>
            <person name="Turgeon B.G."/>
            <person name="de Wit P.J.G.M."/>
            <person name="Zhong S."/>
            <person name="Goodwin S.B."/>
            <person name="Grigoriev I.V."/>
        </authorList>
    </citation>
    <scope>NUCLEOTIDE SEQUENCE [LARGE SCALE GENOMIC DNA]</scope>
    <source>
        <strain evidence="10 11">UAMH 10762</strain>
    </source>
</reference>
<dbReference type="PROSITE" id="PS50196">
    <property type="entry name" value="RANBD1"/>
    <property type="match status" value="1"/>
</dbReference>
<feature type="compositionally biased region" description="Polar residues" evidence="8">
    <location>
        <begin position="63"/>
        <end position="75"/>
    </location>
</feature>
<dbReference type="GO" id="GO:0015031">
    <property type="term" value="P:protein transport"/>
    <property type="evidence" value="ECO:0007669"/>
    <property type="project" value="UniProtKB-KW"/>
</dbReference>
<feature type="compositionally biased region" description="Low complexity" evidence="8">
    <location>
        <begin position="27"/>
        <end position="39"/>
    </location>
</feature>
<feature type="compositionally biased region" description="Basic and acidic residues" evidence="8">
    <location>
        <begin position="1"/>
        <end position="17"/>
    </location>
</feature>
<feature type="compositionally biased region" description="Low complexity" evidence="8">
    <location>
        <begin position="390"/>
        <end position="412"/>
    </location>
</feature>
<organism evidence="10 11">
    <name type="scientific">Baudoinia panamericana (strain UAMH 10762)</name>
    <name type="common">Angels' share fungus</name>
    <name type="synonym">Baudoinia compniacensis (strain UAMH 10762)</name>
    <dbReference type="NCBI Taxonomy" id="717646"/>
    <lineage>
        <taxon>Eukaryota</taxon>
        <taxon>Fungi</taxon>
        <taxon>Dikarya</taxon>
        <taxon>Ascomycota</taxon>
        <taxon>Pezizomycotina</taxon>
        <taxon>Dothideomycetes</taxon>
        <taxon>Dothideomycetidae</taxon>
        <taxon>Mycosphaerellales</taxon>
        <taxon>Teratosphaeriaceae</taxon>
        <taxon>Baudoinia</taxon>
    </lineage>
</organism>
<feature type="compositionally biased region" description="Polar residues" evidence="8">
    <location>
        <begin position="143"/>
        <end position="199"/>
    </location>
</feature>
<evidence type="ECO:0000256" key="8">
    <source>
        <dbReference type="SAM" id="MobiDB-lite"/>
    </source>
</evidence>
<evidence type="ECO:0000259" key="9">
    <source>
        <dbReference type="PROSITE" id="PS50196"/>
    </source>
</evidence>
<dbReference type="GeneID" id="19113332"/>
<feature type="compositionally biased region" description="Pro residues" evidence="8">
    <location>
        <begin position="413"/>
        <end position="424"/>
    </location>
</feature>
<feature type="compositionally biased region" description="Low complexity" evidence="8">
    <location>
        <begin position="827"/>
        <end position="845"/>
    </location>
</feature>
<evidence type="ECO:0000256" key="3">
    <source>
        <dbReference type="ARBA" id="ARBA00022816"/>
    </source>
</evidence>
<feature type="compositionally biased region" description="Polar residues" evidence="8">
    <location>
        <begin position="549"/>
        <end position="567"/>
    </location>
</feature>
<feature type="compositionally biased region" description="Low complexity" evidence="8">
    <location>
        <begin position="123"/>
        <end position="142"/>
    </location>
</feature>
<feature type="compositionally biased region" description="Low complexity" evidence="8">
    <location>
        <begin position="47"/>
        <end position="61"/>
    </location>
</feature>
<name>M2LVK2_BAUPA</name>
<feature type="region of interest" description="Disordered" evidence="8">
    <location>
        <begin position="974"/>
        <end position="1117"/>
    </location>
</feature>
<feature type="compositionally biased region" description="Polar residues" evidence="8">
    <location>
        <begin position="984"/>
        <end position="999"/>
    </location>
</feature>
<dbReference type="RefSeq" id="XP_007673877.1">
    <property type="nucleotide sequence ID" value="XM_007675687.1"/>
</dbReference>